<dbReference type="EMBL" id="GBXM01053267">
    <property type="protein sequence ID" value="JAH55310.1"/>
    <property type="molecule type" value="Transcribed_RNA"/>
</dbReference>
<name>A0A0E9TR14_ANGAN</name>
<evidence type="ECO:0000313" key="1">
    <source>
        <dbReference type="EMBL" id="JAH55310.1"/>
    </source>
</evidence>
<sequence>MSTFFLGFRSDSETCGRLTHFVFIGRKRTTCSCLSSQVFCGPCFGLTCFVQHLPLFVYLQWLLGLVFVSL</sequence>
<protein>
    <submittedName>
        <fullName evidence="1">Uncharacterized protein</fullName>
    </submittedName>
</protein>
<reference evidence="1" key="1">
    <citation type="submission" date="2014-11" db="EMBL/GenBank/DDBJ databases">
        <authorList>
            <person name="Amaro Gonzalez C."/>
        </authorList>
    </citation>
    <scope>NUCLEOTIDE SEQUENCE</scope>
</reference>
<proteinExistence type="predicted"/>
<dbReference type="AlphaFoldDB" id="A0A0E9TR14"/>
<reference evidence="1" key="2">
    <citation type="journal article" date="2015" name="Fish Shellfish Immunol.">
        <title>Early steps in the European eel (Anguilla anguilla)-Vibrio vulnificus interaction in the gills: Role of the RtxA13 toxin.</title>
        <authorList>
            <person name="Callol A."/>
            <person name="Pajuelo D."/>
            <person name="Ebbesson L."/>
            <person name="Teles M."/>
            <person name="MacKenzie S."/>
            <person name="Amaro C."/>
        </authorList>
    </citation>
    <scope>NUCLEOTIDE SEQUENCE</scope>
</reference>
<organism evidence="1">
    <name type="scientific">Anguilla anguilla</name>
    <name type="common">European freshwater eel</name>
    <name type="synonym">Muraena anguilla</name>
    <dbReference type="NCBI Taxonomy" id="7936"/>
    <lineage>
        <taxon>Eukaryota</taxon>
        <taxon>Metazoa</taxon>
        <taxon>Chordata</taxon>
        <taxon>Craniata</taxon>
        <taxon>Vertebrata</taxon>
        <taxon>Euteleostomi</taxon>
        <taxon>Actinopterygii</taxon>
        <taxon>Neopterygii</taxon>
        <taxon>Teleostei</taxon>
        <taxon>Anguilliformes</taxon>
        <taxon>Anguillidae</taxon>
        <taxon>Anguilla</taxon>
    </lineage>
</organism>
<accession>A0A0E9TR14</accession>